<evidence type="ECO:0000256" key="2">
    <source>
        <dbReference type="ARBA" id="ARBA00022448"/>
    </source>
</evidence>
<evidence type="ECO:0000256" key="4">
    <source>
        <dbReference type="ARBA" id="ARBA00022692"/>
    </source>
</evidence>
<evidence type="ECO:0000256" key="5">
    <source>
        <dbReference type="ARBA" id="ARBA00022826"/>
    </source>
</evidence>
<feature type="transmembrane region" description="Helical" evidence="12">
    <location>
        <begin position="99"/>
        <end position="121"/>
    </location>
</feature>
<dbReference type="InterPro" id="IPR005821">
    <property type="entry name" value="Ion_trans_dom"/>
</dbReference>
<feature type="transmembrane region" description="Helical" evidence="12">
    <location>
        <begin position="69"/>
        <end position="87"/>
    </location>
</feature>
<organism evidence="14 15">
    <name type="scientific">Dyella halodurans</name>
    <dbReference type="NCBI Taxonomy" id="1920171"/>
    <lineage>
        <taxon>Bacteria</taxon>
        <taxon>Pseudomonadati</taxon>
        <taxon>Pseudomonadota</taxon>
        <taxon>Gammaproteobacteria</taxon>
        <taxon>Lysobacterales</taxon>
        <taxon>Rhodanobacteraceae</taxon>
        <taxon>Dyella</taxon>
    </lineage>
</organism>
<dbReference type="Gene3D" id="1.10.287.70">
    <property type="match status" value="1"/>
</dbReference>
<dbReference type="InterPro" id="IPR027359">
    <property type="entry name" value="Volt_channel_dom_sf"/>
</dbReference>
<dbReference type="Gene3D" id="1.20.120.350">
    <property type="entry name" value="Voltage-gated potassium channels. Chain C"/>
    <property type="match status" value="1"/>
</dbReference>
<keyword evidence="5" id="KW-0631">Potassium channel</keyword>
<dbReference type="EMBL" id="JBHSGA010000008">
    <property type="protein sequence ID" value="MFC4526067.1"/>
    <property type="molecule type" value="Genomic_DNA"/>
</dbReference>
<evidence type="ECO:0000259" key="13">
    <source>
        <dbReference type="Pfam" id="PF00520"/>
    </source>
</evidence>
<dbReference type="RefSeq" id="WP_266150791.1">
    <property type="nucleotide sequence ID" value="NZ_CP064028.1"/>
</dbReference>
<keyword evidence="2" id="KW-0813">Transport</keyword>
<feature type="transmembrane region" description="Helical" evidence="12">
    <location>
        <begin position="228"/>
        <end position="250"/>
    </location>
</feature>
<proteinExistence type="predicted"/>
<evidence type="ECO:0000256" key="10">
    <source>
        <dbReference type="ARBA" id="ARBA00023136"/>
    </source>
</evidence>
<keyword evidence="8 12" id="KW-1133">Transmembrane helix</keyword>
<comment type="subcellular location">
    <subcellularLocation>
        <location evidence="1">Membrane</location>
        <topology evidence="1">Multi-pass membrane protein</topology>
    </subcellularLocation>
</comment>
<evidence type="ECO:0000256" key="9">
    <source>
        <dbReference type="ARBA" id="ARBA00023065"/>
    </source>
</evidence>
<gene>
    <name evidence="14" type="ORF">ACFO5W_05390</name>
</gene>
<keyword evidence="6" id="KW-0851">Voltage-gated channel</keyword>
<feature type="transmembrane region" description="Helical" evidence="12">
    <location>
        <begin position="199"/>
        <end position="216"/>
    </location>
</feature>
<evidence type="ECO:0000256" key="11">
    <source>
        <dbReference type="ARBA" id="ARBA00023303"/>
    </source>
</evidence>
<feature type="transmembrane region" description="Helical" evidence="12">
    <location>
        <begin position="165"/>
        <end position="187"/>
    </location>
</feature>
<keyword evidence="11" id="KW-0407">Ion channel</keyword>
<sequence>MSQPRPLKSESSVAPATQSGWRARWFHIIFGHDDAPGRLFDLVLIIVILSSIVVAVLDTVVDLNARFETAFYVLEWIFTIAFTLEYLMRLAVVARPRRYALSFFGIIDLLTVLPTYLSLFIAGSQYLLVIRAVRILRIFRILKMTRYVGEADLLWASLQRARHKIFIFISTILTLVLIFGALMYVIEGPQNGYTSIPRAMYWAIVTMTTVGFGDITPHTVLGQVLTSLIMLVGYSIIAVPTGIFAAELAAGIREARQRIICPSCQLEEHHPDARYCRRCGAELTRAPE</sequence>
<dbReference type="PANTHER" id="PTHR11537">
    <property type="entry name" value="VOLTAGE-GATED POTASSIUM CHANNEL"/>
    <property type="match status" value="1"/>
</dbReference>
<dbReference type="PANTHER" id="PTHR11537:SF254">
    <property type="entry name" value="POTASSIUM VOLTAGE-GATED CHANNEL PROTEIN SHAB"/>
    <property type="match status" value="1"/>
</dbReference>
<keyword evidence="3" id="KW-0633">Potassium transport</keyword>
<keyword evidence="10 12" id="KW-0472">Membrane</keyword>
<evidence type="ECO:0000256" key="8">
    <source>
        <dbReference type="ARBA" id="ARBA00022989"/>
    </source>
</evidence>
<evidence type="ECO:0000256" key="3">
    <source>
        <dbReference type="ARBA" id="ARBA00022538"/>
    </source>
</evidence>
<evidence type="ECO:0000256" key="6">
    <source>
        <dbReference type="ARBA" id="ARBA00022882"/>
    </source>
</evidence>
<dbReference type="SUPFAM" id="SSF81324">
    <property type="entry name" value="Voltage-gated potassium channels"/>
    <property type="match status" value="1"/>
</dbReference>
<protein>
    <submittedName>
        <fullName evidence="14">Ion transporter</fullName>
    </submittedName>
</protein>
<feature type="transmembrane region" description="Helical" evidence="12">
    <location>
        <begin position="39"/>
        <end position="57"/>
    </location>
</feature>
<dbReference type="PRINTS" id="PR00169">
    <property type="entry name" value="KCHANNEL"/>
</dbReference>
<dbReference type="InterPro" id="IPR028325">
    <property type="entry name" value="VG_K_chnl"/>
</dbReference>
<dbReference type="Pfam" id="PF00520">
    <property type="entry name" value="Ion_trans"/>
    <property type="match status" value="1"/>
</dbReference>
<name>A0ABV9BZE1_9GAMM</name>
<dbReference type="Proteomes" id="UP001595961">
    <property type="component" value="Unassembled WGS sequence"/>
</dbReference>
<evidence type="ECO:0000313" key="14">
    <source>
        <dbReference type="EMBL" id="MFC4526067.1"/>
    </source>
</evidence>
<keyword evidence="7" id="KW-0630">Potassium</keyword>
<keyword evidence="15" id="KW-1185">Reference proteome</keyword>
<reference evidence="15" key="1">
    <citation type="journal article" date="2019" name="Int. J. Syst. Evol. Microbiol.">
        <title>The Global Catalogue of Microorganisms (GCM) 10K type strain sequencing project: providing services to taxonomists for standard genome sequencing and annotation.</title>
        <authorList>
            <consortium name="The Broad Institute Genomics Platform"/>
            <consortium name="The Broad Institute Genome Sequencing Center for Infectious Disease"/>
            <person name="Wu L."/>
            <person name="Ma J."/>
        </authorList>
    </citation>
    <scope>NUCLEOTIDE SEQUENCE [LARGE SCALE GENOMIC DNA]</scope>
    <source>
        <strain evidence="15">CCM 4481</strain>
    </source>
</reference>
<evidence type="ECO:0000256" key="1">
    <source>
        <dbReference type="ARBA" id="ARBA00004141"/>
    </source>
</evidence>
<evidence type="ECO:0000256" key="7">
    <source>
        <dbReference type="ARBA" id="ARBA00022958"/>
    </source>
</evidence>
<comment type="caution">
    <text evidence="14">The sequence shown here is derived from an EMBL/GenBank/DDBJ whole genome shotgun (WGS) entry which is preliminary data.</text>
</comment>
<evidence type="ECO:0000313" key="15">
    <source>
        <dbReference type="Proteomes" id="UP001595961"/>
    </source>
</evidence>
<feature type="domain" description="Ion transport" evidence="13">
    <location>
        <begin position="38"/>
        <end position="247"/>
    </location>
</feature>
<keyword evidence="4 12" id="KW-0812">Transmembrane</keyword>
<evidence type="ECO:0000256" key="12">
    <source>
        <dbReference type="SAM" id="Phobius"/>
    </source>
</evidence>
<accession>A0ABV9BZE1</accession>
<keyword evidence="9" id="KW-0406">Ion transport</keyword>